<organism evidence="1 2">
    <name type="scientific">Olivibacter jilunii</name>
    <dbReference type="NCBI Taxonomy" id="985016"/>
    <lineage>
        <taxon>Bacteria</taxon>
        <taxon>Pseudomonadati</taxon>
        <taxon>Bacteroidota</taxon>
        <taxon>Sphingobacteriia</taxon>
        <taxon>Sphingobacteriales</taxon>
        <taxon>Sphingobacteriaceae</taxon>
        <taxon>Olivibacter</taxon>
    </lineage>
</organism>
<proteinExistence type="predicted"/>
<accession>A0ABW6AV32</accession>
<dbReference type="EMBL" id="JBHUPA010000002">
    <property type="protein sequence ID" value="MFD2961065.1"/>
    <property type="molecule type" value="Genomic_DNA"/>
</dbReference>
<dbReference type="Pfam" id="PF08889">
    <property type="entry name" value="WbqC"/>
    <property type="match status" value="1"/>
</dbReference>
<evidence type="ECO:0000313" key="2">
    <source>
        <dbReference type="Proteomes" id="UP001597560"/>
    </source>
</evidence>
<protein>
    <submittedName>
        <fullName evidence="1">WbqC family protein</fullName>
    </submittedName>
</protein>
<sequence>MEKTDKLFPCFYLAPIAAVSEMLSADGDEILVEKFEHFPKQTYRNRASIYSPNGKLDLIIPVRKGAKVHTVMKDVRISYESDWQRLHWMSLQTSYRRSAYFEFYEDDFAPFYEKKYEFLFDFNTDLTSMLLRLLKIRKALTFTTSYQDNDAGIHDFRNRIHPKQTYQAKEFKPYFQVFEPKHGFLPNLSIVDLLFNQGPNSLNFL</sequence>
<dbReference type="Proteomes" id="UP001597560">
    <property type="component" value="Unassembled WGS sequence"/>
</dbReference>
<evidence type="ECO:0000313" key="1">
    <source>
        <dbReference type="EMBL" id="MFD2961065.1"/>
    </source>
</evidence>
<reference evidence="2" key="1">
    <citation type="journal article" date="2019" name="Int. J. Syst. Evol. Microbiol.">
        <title>The Global Catalogue of Microorganisms (GCM) 10K type strain sequencing project: providing services to taxonomists for standard genome sequencing and annotation.</title>
        <authorList>
            <consortium name="The Broad Institute Genomics Platform"/>
            <consortium name="The Broad Institute Genome Sequencing Center for Infectious Disease"/>
            <person name="Wu L."/>
            <person name="Ma J."/>
        </authorList>
    </citation>
    <scope>NUCLEOTIDE SEQUENCE [LARGE SCALE GENOMIC DNA]</scope>
    <source>
        <strain evidence="2">KCTC 23098</strain>
    </source>
</reference>
<name>A0ABW6AV32_9SPHI</name>
<dbReference type="InterPro" id="IPR014985">
    <property type="entry name" value="WbqC"/>
</dbReference>
<keyword evidence="2" id="KW-1185">Reference proteome</keyword>
<gene>
    <name evidence="1" type="ORF">ACFS6J_04675</name>
</gene>
<dbReference type="RefSeq" id="WP_377609284.1">
    <property type="nucleotide sequence ID" value="NZ_JBHUPA010000002.1"/>
</dbReference>
<comment type="caution">
    <text evidence="1">The sequence shown here is derived from an EMBL/GenBank/DDBJ whole genome shotgun (WGS) entry which is preliminary data.</text>
</comment>